<protein>
    <submittedName>
        <fullName evidence="1">Uncharacterized protein</fullName>
    </submittedName>
</protein>
<sequence>MKIYDHEIPGLLKIYSSIVVVIQDVDFLFKDLPTFSFKLYNLYQKLDKQIFNYSFENIIVKKYLFMIKCTFVCNMDIREQNKTSICNTIFSI</sequence>
<accession>A0A3M7Q0I9</accession>
<dbReference type="EMBL" id="REGN01008080">
    <property type="protein sequence ID" value="RNA04511.1"/>
    <property type="molecule type" value="Genomic_DNA"/>
</dbReference>
<gene>
    <name evidence="1" type="ORF">BpHYR1_026031</name>
</gene>
<reference evidence="1 2" key="1">
    <citation type="journal article" date="2018" name="Sci. Rep.">
        <title>Genomic signatures of local adaptation to the degree of environmental predictability in rotifers.</title>
        <authorList>
            <person name="Franch-Gras L."/>
            <person name="Hahn C."/>
            <person name="Garcia-Roger E.M."/>
            <person name="Carmona M.J."/>
            <person name="Serra M."/>
            <person name="Gomez A."/>
        </authorList>
    </citation>
    <scope>NUCLEOTIDE SEQUENCE [LARGE SCALE GENOMIC DNA]</scope>
    <source>
        <strain evidence="1">HYR1</strain>
    </source>
</reference>
<proteinExistence type="predicted"/>
<dbReference type="AlphaFoldDB" id="A0A3M7Q0I9"/>
<dbReference type="Proteomes" id="UP000276133">
    <property type="component" value="Unassembled WGS sequence"/>
</dbReference>
<evidence type="ECO:0000313" key="2">
    <source>
        <dbReference type="Proteomes" id="UP000276133"/>
    </source>
</evidence>
<comment type="caution">
    <text evidence="1">The sequence shown here is derived from an EMBL/GenBank/DDBJ whole genome shotgun (WGS) entry which is preliminary data.</text>
</comment>
<keyword evidence="2" id="KW-1185">Reference proteome</keyword>
<organism evidence="1 2">
    <name type="scientific">Brachionus plicatilis</name>
    <name type="common">Marine rotifer</name>
    <name type="synonym">Brachionus muelleri</name>
    <dbReference type="NCBI Taxonomy" id="10195"/>
    <lineage>
        <taxon>Eukaryota</taxon>
        <taxon>Metazoa</taxon>
        <taxon>Spiralia</taxon>
        <taxon>Gnathifera</taxon>
        <taxon>Rotifera</taxon>
        <taxon>Eurotatoria</taxon>
        <taxon>Monogononta</taxon>
        <taxon>Pseudotrocha</taxon>
        <taxon>Ploima</taxon>
        <taxon>Brachionidae</taxon>
        <taxon>Brachionus</taxon>
    </lineage>
</organism>
<name>A0A3M7Q0I9_BRAPC</name>
<evidence type="ECO:0000313" key="1">
    <source>
        <dbReference type="EMBL" id="RNA04511.1"/>
    </source>
</evidence>